<name>A0A1S7LPJ0_MAGMO</name>
<organism evidence="1">
    <name type="scientific">Magnetococcus massalia (strain MO-1)</name>
    <dbReference type="NCBI Taxonomy" id="451514"/>
    <lineage>
        <taxon>Bacteria</taxon>
        <taxon>Pseudomonadati</taxon>
        <taxon>Pseudomonadota</taxon>
        <taxon>Magnetococcia</taxon>
        <taxon>Magnetococcales</taxon>
        <taxon>Magnetococcaceae</taxon>
        <taxon>Magnetococcus</taxon>
    </lineage>
</organism>
<evidence type="ECO:0000313" key="1">
    <source>
        <dbReference type="EMBL" id="CRH08084.1"/>
    </source>
</evidence>
<accession>A0A1S7LPJ0</accession>
<dbReference type="EMBL" id="LO017727">
    <property type="protein sequence ID" value="CRH08084.1"/>
    <property type="molecule type" value="Genomic_DNA"/>
</dbReference>
<proteinExistence type="predicted"/>
<dbReference type="AlphaFoldDB" id="A0A1S7LPJ0"/>
<sequence>MNWQESIESLATLAREGRIEEANEALASIIEESPEVVGQWFILTKILAGQPELWEARIEEALGHFGSAPAHAYRKTVEQIDAAVDALRPAEAAAEVVTETVTAEETPVAEPVAEVEPEVSIEMAAEPLPSESVEPAESQPAEDIAEVVGTYCTMPSPFDSNFCEEHSRLQSLLGKLYVYRHRENIRMKEQAHLETFLGQLESYKQSSVG</sequence>
<reference evidence="1" key="1">
    <citation type="submission" date="2015-04" db="EMBL/GenBank/DDBJ databases">
        <authorList>
            <person name="Syromyatnikov M.Y."/>
            <person name="Popov V.N."/>
        </authorList>
    </citation>
    <scope>NUCLEOTIDE SEQUENCE</scope>
    <source>
        <strain evidence="1">MO-1</strain>
    </source>
</reference>
<protein>
    <submittedName>
        <fullName evidence="1">Uncharacterized protein</fullName>
    </submittedName>
</protein>
<gene>
    <name evidence="1" type="ORF">MAGMO_3956</name>
</gene>